<evidence type="ECO:0000313" key="2">
    <source>
        <dbReference type="Proteomes" id="UP001155163"/>
    </source>
</evidence>
<proteinExistence type="predicted"/>
<dbReference type="EMBL" id="JALQCX010000004">
    <property type="protein sequence ID" value="MCK9812845.1"/>
    <property type="molecule type" value="Genomic_DNA"/>
</dbReference>
<accession>A0ABT0JAD6</accession>
<protein>
    <submittedName>
        <fullName evidence="1">Uncharacterized protein</fullName>
    </submittedName>
</protein>
<keyword evidence="2" id="KW-1185">Reference proteome</keyword>
<reference evidence="1 2" key="2">
    <citation type="journal article" date="2023" name="Plant Pathol.">
        <title>Dismantling and reorganizing Pseudomonas marginalis sensu#lato.</title>
        <authorList>
            <person name="Sawada H."/>
            <person name="Fujikawa T."/>
            <person name="Satou M."/>
        </authorList>
    </citation>
    <scope>NUCLEOTIDE SEQUENCE [LARGE SCALE GENOMIC DNA]</scope>
    <source>
        <strain evidence="1 2">MAFF 302046</strain>
    </source>
</reference>
<name>A0ABT0JAD6_9PSED</name>
<evidence type="ECO:0000313" key="1">
    <source>
        <dbReference type="EMBL" id="MCK9812845.1"/>
    </source>
</evidence>
<dbReference type="RefSeq" id="WP_268261019.1">
    <property type="nucleotide sequence ID" value="NZ_JALQCX010000004.1"/>
</dbReference>
<comment type="caution">
    <text evidence="1">The sequence shown here is derived from an EMBL/GenBank/DDBJ whole genome shotgun (WGS) entry which is preliminary data.</text>
</comment>
<sequence length="170" mass="18919">MGLNQKDLNPEIRALMIQEMDHDGQNLYKSSRLNAQGRIVWYQLLKDASANHSDDWLANEIARQRLLNPHCLRQGRPIAMPKDAHQKLAEGEFNRFFMRGICLKAIQLGAPAVVGYRARASLNPRPESIAIIGKKFAPHELLDRLRSAIGADTPFGYPGSANSGLSVAFT</sequence>
<reference evidence="1 2" key="1">
    <citation type="journal article" date="2022" name="Int. J. Syst. Evol. Microbiol.">
        <title>Pseudomonas aegrilactucae sp. nov. and Pseudomonas morbosilactucae sp. nov., pathogens causing bacterial rot of lettuce in Japan.</title>
        <authorList>
            <person name="Sawada H."/>
            <person name="Fujikawa T."/>
            <person name="Satou M."/>
        </authorList>
    </citation>
    <scope>NUCLEOTIDE SEQUENCE [LARGE SCALE GENOMIC DNA]</scope>
    <source>
        <strain evidence="1 2">MAFF 302046</strain>
    </source>
</reference>
<gene>
    <name evidence="1" type="ORF">M1B35_01445</name>
</gene>
<organism evidence="1 2">
    <name type="scientific">Pseudomonas morbosilactucae</name>
    <dbReference type="NCBI Taxonomy" id="2938197"/>
    <lineage>
        <taxon>Bacteria</taxon>
        <taxon>Pseudomonadati</taxon>
        <taxon>Pseudomonadota</taxon>
        <taxon>Gammaproteobacteria</taxon>
        <taxon>Pseudomonadales</taxon>
        <taxon>Pseudomonadaceae</taxon>
        <taxon>Pseudomonas</taxon>
    </lineage>
</organism>
<dbReference type="Proteomes" id="UP001155163">
    <property type="component" value="Unassembled WGS sequence"/>
</dbReference>